<feature type="transmembrane region" description="Helical" evidence="1">
    <location>
        <begin position="35"/>
        <end position="53"/>
    </location>
</feature>
<keyword evidence="1" id="KW-0472">Membrane</keyword>
<organism evidence="2">
    <name type="scientific">marine sediment metagenome</name>
    <dbReference type="NCBI Taxonomy" id="412755"/>
    <lineage>
        <taxon>unclassified sequences</taxon>
        <taxon>metagenomes</taxon>
        <taxon>ecological metagenomes</taxon>
    </lineage>
</organism>
<sequence>MDYNSGAEARVARRRRALGYSHWGSWAMRGSQKTAFLFGIVAAALWAPHFYLLQKLASGGVPLLVAHFYFVFWAAAGLFLL</sequence>
<gene>
    <name evidence="2" type="ORF">S01H1_35390</name>
</gene>
<proteinExistence type="predicted"/>
<feature type="non-terminal residue" evidence="2">
    <location>
        <position position="81"/>
    </location>
</feature>
<evidence type="ECO:0000256" key="1">
    <source>
        <dbReference type="SAM" id="Phobius"/>
    </source>
</evidence>
<evidence type="ECO:0000313" key="2">
    <source>
        <dbReference type="EMBL" id="GAG11333.1"/>
    </source>
</evidence>
<protein>
    <submittedName>
        <fullName evidence="2">Uncharacterized protein</fullName>
    </submittedName>
</protein>
<reference evidence="2" key="1">
    <citation type="journal article" date="2014" name="Front. Microbiol.">
        <title>High frequency of phylogenetically diverse reductive dehalogenase-homologous genes in deep subseafloor sedimentary metagenomes.</title>
        <authorList>
            <person name="Kawai M."/>
            <person name="Futagami T."/>
            <person name="Toyoda A."/>
            <person name="Takaki Y."/>
            <person name="Nishi S."/>
            <person name="Hori S."/>
            <person name="Arai W."/>
            <person name="Tsubouchi T."/>
            <person name="Morono Y."/>
            <person name="Uchiyama I."/>
            <person name="Ito T."/>
            <person name="Fujiyama A."/>
            <person name="Inagaki F."/>
            <person name="Takami H."/>
        </authorList>
    </citation>
    <scope>NUCLEOTIDE SEQUENCE</scope>
    <source>
        <strain evidence="2">Expedition CK06-06</strain>
    </source>
</reference>
<feature type="transmembrane region" description="Helical" evidence="1">
    <location>
        <begin position="59"/>
        <end position="80"/>
    </location>
</feature>
<dbReference type="EMBL" id="BARS01022114">
    <property type="protein sequence ID" value="GAG11333.1"/>
    <property type="molecule type" value="Genomic_DNA"/>
</dbReference>
<keyword evidence="1" id="KW-1133">Transmembrane helix</keyword>
<name>X0VFU5_9ZZZZ</name>
<keyword evidence="1" id="KW-0812">Transmembrane</keyword>
<accession>X0VFU5</accession>
<dbReference type="AlphaFoldDB" id="X0VFU5"/>
<comment type="caution">
    <text evidence="2">The sequence shown here is derived from an EMBL/GenBank/DDBJ whole genome shotgun (WGS) entry which is preliminary data.</text>
</comment>